<keyword evidence="3" id="KW-1185">Reference proteome</keyword>
<sequence>MASELSQQYLQIQIQDDLKYDIRIENADLDSGQFYREDDRSDILTSDDVDDMAIRHNGGIRTVCSMYGSQGSIDLVDDVRDARICSLAWRASMQPGEQNEFNKLHHDTRYMVEIGRWNESGTMGTIPVTIKEQY</sequence>
<evidence type="ECO:0008006" key="4">
    <source>
        <dbReference type="Google" id="ProtNLM"/>
    </source>
</evidence>
<evidence type="ECO:0000256" key="1">
    <source>
        <dbReference type="ARBA" id="ARBA00010795"/>
    </source>
</evidence>
<dbReference type="AlphaFoldDB" id="A0A1L9VKI7"/>
<dbReference type="OrthoDB" id="2727348at2759"/>
<reference evidence="3" key="1">
    <citation type="journal article" date="2017" name="Genome Biol.">
        <title>Comparative genomics reveals high biological diversity and specific adaptations in the industrially and medically important fungal genus Aspergillus.</title>
        <authorList>
            <person name="de Vries R.P."/>
            <person name="Riley R."/>
            <person name="Wiebenga A."/>
            <person name="Aguilar-Osorio G."/>
            <person name="Amillis S."/>
            <person name="Uchima C.A."/>
            <person name="Anderluh G."/>
            <person name="Asadollahi M."/>
            <person name="Askin M."/>
            <person name="Barry K."/>
            <person name="Battaglia E."/>
            <person name="Bayram O."/>
            <person name="Benocci T."/>
            <person name="Braus-Stromeyer S.A."/>
            <person name="Caldana C."/>
            <person name="Canovas D."/>
            <person name="Cerqueira G.C."/>
            <person name="Chen F."/>
            <person name="Chen W."/>
            <person name="Choi C."/>
            <person name="Clum A."/>
            <person name="Dos Santos R.A."/>
            <person name="Damasio A.R."/>
            <person name="Diallinas G."/>
            <person name="Emri T."/>
            <person name="Fekete E."/>
            <person name="Flipphi M."/>
            <person name="Freyberg S."/>
            <person name="Gallo A."/>
            <person name="Gournas C."/>
            <person name="Habgood R."/>
            <person name="Hainaut M."/>
            <person name="Harispe M.L."/>
            <person name="Henrissat B."/>
            <person name="Hilden K.S."/>
            <person name="Hope R."/>
            <person name="Hossain A."/>
            <person name="Karabika E."/>
            <person name="Karaffa L."/>
            <person name="Karanyi Z."/>
            <person name="Krasevec N."/>
            <person name="Kuo A."/>
            <person name="Kusch H."/>
            <person name="LaButti K."/>
            <person name="Lagendijk E.L."/>
            <person name="Lapidus A."/>
            <person name="Levasseur A."/>
            <person name="Lindquist E."/>
            <person name="Lipzen A."/>
            <person name="Logrieco A.F."/>
            <person name="MacCabe A."/>
            <person name="Maekelae M.R."/>
            <person name="Malavazi I."/>
            <person name="Melin P."/>
            <person name="Meyer V."/>
            <person name="Mielnichuk N."/>
            <person name="Miskei M."/>
            <person name="Molnar A.P."/>
            <person name="Mule G."/>
            <person name="Ngan C.Y."/>
            <person name="Orejas M."/>
            <person name="Orosz E."/>
            <person name="Ouedraogo J.P."/>
            <person name="Overkamp K.M."/>
            <person name="Park H.-S."/>
            <person name="Perrone G."/>
            <person name="Piumi F."/>
            <person name="Punt P.J."/>
            <person name="Ram A.F."/>
            <person name="Ramon A."/>
            <person name="Rauscher S."/>
            <person name="Record E."/>
            <person name="Riano-Pachon D.M."/>
            <person name="Robert V."/>
            <person name="Roehrig J."/>
            <person name="Ruller R."/>
            <person name="Salamov A."/>
            <person name="Salih N.S."/>
            <person name="Samson R.A."/>
            <person name="Sandor E."/>
            <person name="Sanguinetti M."/>
            <person name="Schuetze T."/>
            <person name="Sepcic K."/>
            <person name="Shelest E."/>
            <person name="Sherlock G."/>
            <person name="Sophianopoulou V."/>
            <person name="Squina F.M."/>
            <person name="Sun H."/>
            <person name="Susca A."/>
            <person name="Todd R.B."/>
            <person name="Tsang A."/>
            <person name="Unkles S.E."/>
            <person name="van de Wiele N."/>
            <person name="van Rossen-Uffink D."/>
            <person name="Oliveira J.V."/>
            <person name="Vesth T.C."/>
            <person name="Visser J."/>
            <person name="Yu J.-H."/>
            <person name="Zhou M."/>
            <person name="Andersen M.R."/>
            <person name="Archer D.B."/>
            <person name="Baker S.E."/>
            <person name="Benoit I."/>
            <person name="Brakhage A.A."/>
            <person name="Braus G.H."/>
            <person name="Fischer R."/>
            <person name="Frisvad J.C."/>
            <person name="Goldman G.H."/>
            <person name="Houbraken J."/>
            <person name="Oakley B."/>
            <person name="Pocsi I."/>
            <person name="Scazzocchio C."/>
            <person name="Seiboth B."/>
            <person name="vanKuyk P.A."/>
            <person name="Wortman J."/>
            <person name="Dyer P.S."/>
            <person name="Grigoriev I.V."/>
        </authorList>
    </citation>
    <scope>NUCLEOTIDE SEQUENCE [LARGE SCALE GENOMIC DNA]</scope>
    <source>
        <strain evidence="3">CBS 516.65</strain>
    </source>
</reference>
<comment type="similarity">
    <text evidence="1">Belongs to the aegerolysin family.</text>
</comment>
<organism evidence="2 3">
    <name type="scientific">Aspergillus glaucus CBS 516.65</name>
    <dbReference type="NCBI Taxonomy" id="1160497"/>
    <lineage>
        <taxon>Eukaryota</taxon>
        <taxon>Fungi</taxon>
        <taxon>Dikarya</taxon>
        <taxon>Ascomycota</taxon>
        <taxon>Pezizomycotina</taxon>
        <taxon>Eurotiomycetes</taxon>
        <taxon>Eurotiomycetidae</taxon>
        <taxon>Eurotiales</taxon>
        <taxon>Aspergillaceae</taxon>
        <taxon>Aspergillus</taxon>
        <taxon>Aspergillus subgen. Aspergillus</taxon>
    </lineage>
</organism>
<evidence type="ECO:0000313" key="2">
    <source>
        <dbReference type="EMBL" id="OJJ84405.1"/>
    </source>
</evidence>
<proteinExistence type="inferred from homology"/>
<dbReference type="VEuPathDB" id="FungiDB:ASPGLDRAFT_171679"/>
<dbReference type="InterPro" id="IPR009413">
    <property type="entry name" value="Aegerolysin-typ"/>
</dbReference>
<evidence type="ECO:0000313" key="3">
    <source>
        <dbReference type="Proteomes" id="UP000184300"/>
    </source>
</evidence>
<dbReference type="Proteomes" id="UP000184300">
    <property type="component" value="Unassembled WGS sequence"/>
</dbReference>
<dbReference type="RefSeq" id="XP_022401103.1">
    <property type="nucleotide sequence ID" value="XM_022542744.1"/>
</dbReference>
<dbReference type="GO" id="GO:0019836">
    <property type="term" value="P:symbiont-mediated hemolysis of host erythrocyte"/>
    <property type="evidence" value="ECO:0007669"/>
    <property type="project" value="InterPro"/>
</dbReference>
<dbReference type="Pfam" id="PF06355">
    <property type="entry name" value="Aegerolysin"/>
    <property type="match status" value="1"/>
</dbReference>
<gene>
    <name evidence="2" type="ORF">ASPGLDRAFT_171679</name>
</gene>
<name>A0A1L9VKI7_ASPGL</name>
<dbReference type="EMBL" id="KV878897">
    <property type="protein sequence ID" value="OJJ84405.1"/>
    <property type="molecule type" value="Genomic_DNA"/>
</dbReference>
<dbReference type="GeneID" id="34459005"/>
<dbReference type="Gene3D" id="2.60.270.50">
    <property type="match status" value="1"/>
</dbReference>
<dbReference type="STRING" id="1160497.A0A1L9VKI7"/>
<protein>
    <recommendedName>
        <fullName evidence="4">Terrelysin</fullName>
    </recommendedName>
</protein>
<accession>A0A1L9VKI7</accession>